<comment type="caution">
    <text evidence="2">The sequence shown here is derived from an EMBL/GenBank/DDBJ whole genome shotgun (WGS) entry which is preliminary data.</text>
</comment>
<organism evidence="2 3">
    <name type="scientific">Tanacetum coccineum</name>
    <dbReference type="NCBI Taxonomy" id="301880"/>
    <lineage>
        <taxon>Eukaryota</taxon>
        <taxon>Viridiplantae</taxon>
        <taxon>Streptophyta</taxon>
        <taxon>Embryophyta</taxon>
        <taxon>Tracheophyta</taxon>
        <taxon>Spermatophyta</taxon>
        <taxon>Magnoliopsida</taxon>
        <taxon>eudicotyledons</taxon>
        <taxon>Gunneridae</taxon>
        <taxon>Pentapetalae</taxon>
        <taxon>asterids</taxon>
        <taxon>campanulids</taxon>
        <taxon>Asterales</taxon>
        <taxon>Asteraceae</taxon>
        <taxon>Asteroideae</taxon>
        <taxon>Anthemideae</taxon>
        <taxon>Anthemidinae</taxon>
        <taxon>Tanacetum</taxon>
    </lineage>
</organism>
<dbReference type="EMBL" id="BQNB010019114">
    <property type="protein sequence ID" value="GJT81839.1"/>
    <property type="molecule type" value="Genomic_DNA"/>
</dbReference>
<accession>A0ABQ5H304</accession>
<sequence>MTKVNMFADKDTELVKESSKKAEAEMAEESSSKRAGEELKKEPTKKQKIHRKGRQCYYEIMRADGSAKTYLLFSQLLKEFDREDLENLWKLVKAKHRNTRPEEGYERVLWGDLKTITLYKFSSWVWDNLKPLLCIPNVPSALDDIVAFLIPVAKMKSIRSVVCKLVFSAACYFLWQERNYRIFKKKKRSKDKILELIKSNVRLKLLTCSFKKTPNVQMLAHIWKLPCSLVRPSPTLV</sequence>
<evidence type="ECO:0008006" key="4">
    <source>
        <dbReference type="Google" id="ProtNLM"/>
    </source>
</evidence>
<evidence type="ECO:0000313" key="2">
    <source>
        <dbReference type="EMBL" id="GJT81839.1"/>
    </source>
</evidence>
<dbReference type="Proteomes" id="UP001151760">
    <property type="component" value="Unassembled WGS sequence"/>
</dbReference>
<feature type="region of interest" description="Disordered" evidence="1">
    <location>
        <begin position="1"/>
        <end position="48"/>
    </location>
</feature>
<evidence type="ECO:0000256" key="1">
    <source>
        <dbReference type="SAM" id="MobiDB-lite"/>
    </source>
</evidence>
<keyword evidence="3" id="KW-1185">Reference proteome</keyword>
<feature type="compositionally biased region" description="Basic and acidic residues" evidence="1">
    <location>
        <begin position="8"/>
        <end position="45"/>
    </location>
</feature>
<reference evidence="2" key="1">
    <citation type="journal article" date="2022" name="Int. J. Mol. Sci.">
        <title>Draft Genome of Tanacetum Coccineum: Genomic Comparison of Closely Related Tanacetum-Family Plants.</title>
        <authorList>
            <person name="Yamashiro T."/>
            <person name="Shiraishi A."/>
            <person name="Nakayama K."/>
            <person name="Satake H."/>
        </authorList>
    </citation>
    <scope>NUCLEOTIDE SEQUENCE</scope>
</reference>
<gene>
    <name evidence="2" type="ORF">Tco_1056181</name>
</gene>
<proteinExistence type="predicted"/>
<name>A0ABQ5H304_9ASTR</name>
<evidence type="ECO:0000313" key="3">
    <source>
        <dbReference type="Proteomes" id="UP001151760"/>
    </source>
</evidence>
<reference evidence="2" key="2">
    <citation type="submission" date="2022-01" db="EMBL/GenBank/DDBJ databases">
        <authorList>
            <person name="Yamashiro T."/>
            <person name="Shiraishi A."/>
            <person name="Satake H."/>
            <person name="Nakayama K."/>
        </authorList>
    </citation>
    <scope>NUCLEOTIDE SEQUENCE</scope>
</reference>
<protein>
    <recommendedName>
        <fullName evidence="4">Reverse transcriptase zinc-binding domain-containing protein</fullName>
    </recommendedName>
</protein>